<proteinExistence type="predicted"/>
<accession>A0A1F7Y3V4</accession>
<gene>
    <name evidence="2" type="ORF">A2714_00820</name>
</gene>
<dbReference type="AlphaFoldDB" id="A0A1F7Y3V4"/>
<evidence type="ECO:0000256" key="1">
    <source>
        <dbReference type="SAM" id="Phobius"/>
    </source>
</evidence>
<feature type="transmembrane region" description="Helical" evidence="1">
    <location>
        <begin position="45"/>
        <end position="65"/>
    </location>
</feature>
<dbReference type="EMBL" id="MGGE01000003">
    <property type="protein sequence ID" value="OGM21860.1"/>
    <property type="molecule type" value="Genomic_DNA"/>
</dbReference>
<evidence type="ECO:0000313" key="2">
    <source>
        <dbReference type="EMBL" id="OGM21860.1"/>
    </source>
</evidence>
<comment type="caution">
    <text evidence="2">The sequence shown here is derived from an EMBL/GenBank/DDBJ whole genome shotgun (WGS) entry which is preliminary data.</text>
</comment>
<keyword evidence="1" id="KW-0472">Membrane</keyword>
<dbReference type="Proteomes" id="UP000178419">
    <property type="component" value="Unassembled WGS sequence"/>
</dbReference>
<name>A0A1F7Y3V4_9BACT</name>
<reference evidence="2 3" key="1">
    <citation type="journal article" date="2016" name="Nat. Commun.">
        <title>Thousands of microbial genomes shed light on interconnected biogeochemical processes in an aquifer system.</title>
        <authorList>
            <person name="Anantharaman K."/>
            <person name="Brown C.T."/>
            <person name="Hug L.A."/>
            <person name="Sharon I."/>
            <person name="Castelle C.J."/>
            <person name="Probst A.J."/>
            <person name="Thomas B.C."/>
            <person name="Singh A."/>
            <person name="Wilkins M.J."/>
            <person name="Karaoz U."/>
            <person name="Brodie E.L."/>
            <person name="Williams K.H."/>
            <person name="Hubbard S.S."/>
            <person name="Banfield J.F."/>
        </authorList>
    </citation>
    <scope>NUCLEOTIDE SEQUENCE [LARGE SCALE GENOMIC DNA]</scope>
</reference>
<keyword evidence="1" id="KW-1133">Transmembrane helix</keyword>
<keyword evidence="1" id="KW-0812">Transmembrane</keyword>
<organism evidence="2 3">
    <name type="scientific">Candidatus Woesebacteria bacterium RIFCSPHIGHO2_01_FULL_38_9</name>
    <dbReference type="NCBI Taxonomy" id="1802492"/>
    <lineage>
        <taxon>Bacteria</taxon>
        <taxon>Candidatus Woeseibacteriota</taxon>
    </lineage>
</organism>
<protein>
    <submittedName>
        <fullName evidence="2">Uncharacterized protein</fullName>
    </submittedName>
</protein>
<sequence>MFYQLAFFTPGISPLCAYSLKQSRQNPNFLKYPLDLPQRRHLLRYLVLYLSFFVSLTIFDVFAMLPPFSLPAGKAGRQHKYFADIINLFGLP</sequence>
<evidence type="ECO:0000313" key="3">
    <source>
        <dbReference type="Proteomes" id="UP000178419"/>
    </source>
</evidence>